<dbReference type="Proteomes" id="UP001281761">
    <property type="component" value="Unassembled WGS sequence"/>
</dbReference>
<dbReference type="InterPro" id="IPR036971">
    <property type="entry name" value="PDEase_catalytic_dom_sf"/>
</dbReference>
<dbReference type="PRINTS" id="PR00387">
    <property type="entry name" value="PDIESTERASE1"/>
</dbReference>
<evidence type="ECO:0000256" key="2">
    <source>
        <dbReference type="ARBA" id="ARBA00022801"/>
    </source>
</evidence>
<dbReference type="InterPro" id="IPR023088">
    <property type="entry name" value="PDEase"/>
</dbReference>
<evidence type="ECO:0000256" key="1">
    <source>
        <dbReference type="ARBA" id="ARBA00022723"/>
    </source>
</evidence>
<protein>
    <submittedName>
        <fullName evidence="8">3',5'-cyclic-nucleotide phosphodiesterase regA</fullName>
        <ecNumber evidence="8">3.1.4.53</ecNumber>
    </submittedName>
</protein>
<dbReference type="Gene3D" id="3.40.50.2300">
    <property type="match status" value="1"/>
</dbReference>
<keyword evidence="1" id="KW-0479">Metal-binding</keyword>
<evidence type="ECO:0000256" key="4">
    <source>
        <dbReference type="SAM" id="Coils"/>
    </source>
</evidence>
<evidence type="ECO:0000259" key="7">
    <source>
        <dbReference type="PROSITE" id="PS51845"/>
    </source>
</evidence>
<evidence type="ECO:0000259" key="6">
    <source>
        <dbReference type="PROSITE" id="PS50110"/>
    </source>
</evidence>
<dbReference type="GO" id="GO:0004115">
    <property type="term" value="F:3',5'-cyclic-AMP phosphodiesterase activity"/>
    <property type="evidence" value="ECO:0007669"/>
    <property type="project" value="UniProtKB-EC"/>
</dbReference>
<dbReference type="InterPro" id="IPR011006">
    <property type="entry name" value="CheY-like_superfamily"/>
</dbReference>
<dbReference type="InterPro" id="IPR001789">
    <property type="entry name" value="Sig_transdc_resp-reg_receiver"/>
</dbReference>
<dbReference type="PROSITE" id="PS51845">
    <property type="entry name" value="PDEASE_I_2"/>
    <property type="match status" value="1"/>
</dbReference>
<feature type="compositionally biased region" description="Polar residues" evidence="5">
    <location>
        <begin position="786"/>
        <end position="799"/>
    </location>
</feature>
<name>A0ABQ9XQD5_9EUKA</name>
<evidence type="ECO:0000313" key="8">
    <source>
        <dbReference type="EMBL" id="KAK2953729.1"/>
    </source>
</evidence>
<keyword evidence="4" id="KW-0175">Coiled coil</keyword>
<dbReference type="SUPFAM" id="SSF52172">
    <property type="entry name" value="CheY-like"/>
    <property type="match status" value="1"/>
</dbReference>
<keyword evidence="2 8" id="KW-0378">Hydrolase</keyword>
<evidence type="ECO:0000256" key="5">
    <source>
        <dbReference type="SAM" id="MobiDB-lite"/>
    </source>
</evidence>
<dbReference type="Pfam" id="PF00233">
    <property type="entry name" value="PDEase_I"/>
    <property type="match status" value="1"/>
</dbReference>
<accession>A0ABQ9XQD5</accession>
<keyword evidence="9" id="KW-1185">Reference proteome</keyword>
<dbReference type="InterPro" id="IPR002073">
    <property type="entry name" value="PDEase_catalytic_dom"/>
</dbReference>
<dbReference type="PANTHER" id="PTHR11347">
    <property type="entry name" value="CYCLIC NUCLEOTIDE PHOSPHODIESTERASE"/>
    <property type="match status" value="1"/>
</dbReference>
<feature type="domain" description="PDEase" evidence="7">
    <location>
        <begin position="332"/>
        <end position="654"/>
    </location>
</feature>
<comment type="caution">
    <text evidence="8">The sequence shown here is derived from an EMBL/GenBank/DDBJ whole genome shotgun (WGS) entry which is preliminary data.</text>
</comment>
<sequence>MSRVAPSSKVVKNPEIFQCPMMIVGLEKLTTSVVSNILSQSYNVIVAGNETEANQILATQEVHVVFIPLVFQEKSGLDFMDEIHESFPDLFVIIVSLNEGIDSMNRAYKRGATDVFQVPISADMVKTRVNTLLGHSLLQQRMNRLSQAHESELAQRKNDSQSFAELVGQIDELQKELDSSSHDYEQLLDQLKKKDAELAKEREKSANFAKLVVGALSTKPDGKPTEASVPLTQLIENVPEKAVKDAKNVTQRISRAAETPIQALTRSVGEIVRGDTQMKPQELKKALMQMVTSLSAEDLYQPQFQKLFKECGVDDMTRQWILEEFSTKQKQVRDEGAHLNEAVNIVQVGDTSMLKEWSFNPFYFQEDALFSFIELMFNEFGLLSRFHVEPSTFRDFVHQLRHAHNDIPYHSFLHSFDCCQTAFLFLTKTDITKYLTPIDIFGILITSLCQDIDHPGLNNLYQVNAQTPLALTYNDISVLENFHATRCFALLSRTGMLKNLSPAEYVELRRNIITGILSTDMSSHFTLLTRLATHIETKPFSKQNPEDRQLLFSVLIHAVDLSNTTKPWHLCKKWCELMQEEFVRQGDVEIEHDLPRSPYMVRSAENLSKMMLNMIDYCVFPLYQSLSRLFPTLQPCLANIQANRLQFMQGNSDTRIPEIKLEDTIYFAGDPDRDGTDDEAYNQPPDKLGSDRGMGDGYAQSGGTVYGDSAPTMDGKKMDHRQSFRKGNTMIINANPQPSPPSSGSMYGSFEGSGIMEAKTIGKKKSVMVVKPSEALELSVQTPTLNTAHTAGPSTNAFQRGTVMSPHGEPKRRSSNVSTGKGSVRFVVNKKQ</sequence>
<gene>
    <name evidence="8" type="ORF">BLNAU_11286</name>
</gene>
<feature type="coiled-coil region" evidence="4">
    <location>
        <begin position="163"/>
        <end position="204"/>
    </location>
</feature>
<dbReference type="Gene3D" id="1.10.1300.10">
    <property type="entry name" value="3'5'-cyclic nucleotide phosphodiesterase, catalytic domain"/>
    <property type="match status" value="1"/>
</dbReference>
<evidence type="ECO:0000256" key="3">
    <source>
        <dbReference type="PROSITE-ProRule" id="PRU00169"/>
    </source>
</evidence>
<feature type="region of interest" description="Disordered" evidence="5">
    <location>
        <begin position="671"/>
        <end position="694"/>
    </location>
</feature>
<dbReference type="EC" id="3.1.4.53" evidence="8"/>
<dbReference type="PROSITE" id="PS50110">
    <property type="entry name" value="RESPONSE_REGULATORY"/>
    <property type="match status" value="1"/>
</dbReference>
<dbReference type="CDD" id="cd00156">
    <property type="entry name" value="REC"/>
    <property type="match status" value="1"/>
</dbReference>
<dbReference type="EMBL" id="JARBJD010000087">
    <property type="protein sequence ID" value="KAK2953729.1"/>
    <property type="molecule type" value="Genomic_DNA"/>
</dbReference>
<proteinExistence type="predicted"/>
<comment type="caution">
    <text evidence="3">Lacks conserved residue(s) required for the propagation of feature annotation.</text>
</comment>
<organism evidence="8 9">
    <name type="scientific">Blattamonas nauphoetae</name>
    <dbReference type="NCBI Taxonomy" id="2049346"/>
    <lineage>
        <taxon>Eukaryota</taxon>
        <taxon>Metamonada</taxon>
        <taxon>Preaxostyla</taxon>
        <taxon>Oxymonadida</taxon>
        <taxon>Blattamonas</taxon>
    </lineage>
</organism>
<dbReference type="SUPFAM" id="SSF109604">
    <property type="entry name" value="HD-domain/PDEase-like"/>
    <property type="match status" value="1"/>
</dbReference>
<reference evidence="8 9" key="1">
    <citation type="journal article" date="2022" name="bioRxiv">
        <title>Genomics of Preaxostyla Flagellates Illuminates Evolutionary Transitions and the Path Towards Mitochondrial Loss.</title>
        <authorList>
            <person name="Novak L.V.F."/>
            <person name="Treitli S.C."/>
            <person name="Pyrih J."/>
            <person name="Halakuc P."/>
            <person name="Pipaliya S.V."/>
            <person name="Vacek V."/>
            <person name="Brzon O."/>
            <person name="Soukal P."/>
            <person name="Eme L."/>
            <person name="Dacks J.B."/>
            <person name="Karnkowska A."/>
            <person name="Elias M."/>
            <person name="Hampl V."/>
        </authorList>
    </citation>
    <scope>NUCLEOTIDE SEQUENCE [LARGE SCALE GENOMIC DNA]</scope>
    <source>
        <strain evidence="8">NAU3</strain>
        <tissue evidence="8">Gut</tissue>
    </source>
</reference>
<evidence type="ECO:0000313" key="9">
    <source>
        <dbReference type="Proteomes" id="UP001281761"/>
    </source>
</evidence>
<feature type="region of interest" description="Disordered" evidence="5">
    <location>
        <begin position="786"/>
        <end position="832"/>
    </location>
</feature>
<dbReference type="Pfam" id="PF00072">
    <property type="entry name" value="Response_reg"/>
    <property type="match status" value="1"/>
</dbReference>
<feature type="domain" description="Response regulatory" evidence="6">
    <location>
        <begin position="20"/>
        <end position="133"/>
    </location>
</feature>